<feature type="non-terminal residue" evidence="3">
    <location>
        <position position="1"/>
    </location>
</feature>
<dbReference type="Gene3D" id="3.30.930.10">
    <property type="entry name" value="Bira Bifunctional Protein, Domain 2"/>
    <property type="match status" value="1"/>
</dbReference>
<feature type="domain" description="BPL/LPL catalytic" evidence="2">
    <location>
        <begin position="1"/>
        <end position="165"/>
    </location>
</feature>
<organism evidence="3">
    <name type="scientific">marine metagenome</name>
    <dbReference type="NCBI Taxonomy" id="408172"/>
    <lineage>
        <taxon>unclassified sequences</taxon>
        <taxon>metagenomes</taxon>
        <taxon>ecological metagenomes</taxon>
    </lineage>
</organism>
<sequence>STNSRARELIKKGGLPFTTVVAETQTEGRCRDGSRWHSPKGKGLWMSFLLQNPSTQPATIVPALTGLALLEAMESVCDSVDLGIKWPNDLVINGKKVGGILCEAFGKESLVVGIGVNLSQKPDDFPEFLLGRAISIEMSSGQVVEPSSLVGPILSSCKSSLDPLPVALSPKLIERLGAKSTVIGTGVSLSNGSEGVVTGFSPLGAMLVLTKNNLHHINSTAGIRFHIDGSKR</sequence>
<dbReference type="InterPro" id="IPR004143">
    <property type="entry name" value="BPL_LPL_catalytic"/>
</dbReference>
<dbReference type="InterPro" id="IPR045864">
    <property type="entry name" value="aa-tRNA-synth_II/BPL/LPL"/>
</dbReference>
<evidence type="ECO:0000259" key="2">
    <source>
        <dbReference type="PROSITE" id="PS51733"/>
    </source>
</evidence>
<keyword evidence="1" id="KW-0436">Ligase</keyword>
<dbReference type="NCBIfam" id="TIGR00121">
    <property type="entry name" value="birA_ligase"/>
    <property type="match status" value="1"/>
</dbReference>
<evidence type="ECO:0000313" key="3">
    <source>
        <dbReference type="EMBL" id="SVE12850.1"/>
    </source>
</evidence>
<dbReference type="PANTHER" id="PTHR12835">
    <property type="entry name" value="BIOTIN PROTEIN LIGASE"/>
    <property type="match status" value="1"/>
</dbReference>
<dbReference type="AlphaFoldDB" id="A0A383AZ76"/>
<reference evidence="3" key="1">
    <citation type="submission" date="2018-05" db="EMBL/GenBank/DDBJ databases">
        <authorList>
            <person name="Lanie J.A."/>
            <person name="Ng W.-L."/>
            <person name="Kazmierczak K.M."/>
            <person name="Andrzejewski T.M."/>
            <person name="Davidsen T.M."/>
            <person name="Wayne K.J."/>
            <person name="Tettelin H."/>
            <person name="Glass J.I."/>
            <person name="Rusch D."/>
            <person name="Podicherti R."/>
            <person name="Tsui H.-C.T."/>
            <person name="Winkler M.E."/>
        </authorList>
    </citation>
    <scope>NUCLEOTIDE SEQUENCE</scope>
</reference>
<accession>A0A383AZ76</accession>
<dbReference type="InterPro" id="IPR004408">
    <property type="entry name" value="Biotin_CoA_COase_ligase"/>
</dbReference>
<dbReference type="GO" id="GO:0005737">
    <property type="term" value="C:cytoplasm"/>
    <property type="evidence" value="ECO:0007669"/>
    <property type="project" value="TreeGrafter"/>
</dbReference>
<dbReference type="PROSITE" id="PS51733">
    <property type="entry name" value="BPL_LPL_CATALYTIC"/>
    <property type="match status" value="1"/>
</dbReference>
<name>A0A383AZ76_9ZZZZ</name>
<dbReference type="GO" id="GO:0004077">
    <property type="term" value="F:biotin--[biotin carboxyl-carrier protein] ligase activity"/>
    <property type="evidence" value="ECO:0007669"/>
    <property type="project" value="InterPro"/>
</dbReference>
<dbReference type="PANTHER" id="PTHR12835:SF5">
    <property type="entry name" value="BIOTIN--PROTEIN LIGASE"/>
    <property type="match status" value="1"/>
</dbReference>
<protein>
    <recommendedName>
        <fullName evidence="2">BPL/LPL catalytic domain-containing protein</fullName>
    </recommendedName>
</protein>
<dbReference type="SUPFAM" id="SSF55681">
    <property type="entry name" value="Class II aaRS and biotin synthetases"/>
    <property type="match status" value="1"/>
</dbReference>
<proteinExistence type="predicted"/>
<dbReference type="Pfam" id="PF03099">
    <property type="entry name" value="BPL_LplA_LipB"/>
    <property type="match status" value="1"/>
</dbReference>
<evidence type="ECO:0000256" key="1">
    <source>
        <dbReference type="ARBA" id="ARBA00022598"/>
    </source>
</evidence>
<gene>
    <name evidence="3" type="ORF">METZ01_LOCUS465704</name>
</gene>
<dbReference type="EMBL" id="UINC01196020">
    <property type="protein sequence ID" value="SVE12850.1"/>
    <property type="molecule type" value="Genomic_DNA"/>
</dbReference>
<dbReference type="CDD" id="cd16442">
    <property type="entry name" value="BPL"/>
    <property type="match status" value="1"/>
</dbReference>